<sequence length="237" mass="26280">MNSVSDLTVVRNAVTHPDELTSTPLSGREDEILARVAGITRSLYEALQTLGIDADIRTSLSLVPDAVNRLKYIEKLTEDAATRTLNAIDDMRPILERLGSSASTLSQRWNSIAVQGANRETIAQLFADTRSFFRSLHQSTATVNTQLSEVLVAQSFQDLTGQVLRKVTEIVLSLERQLADLLMERISPERRTMFAERVMREFSESSRAQQSESPPVPDSIAMPDQEAVDDLLSSLGF</sequence>
<feature type="region of interest" description="Disordered" evidence="11">
    <location>
        <begin position="202"/>
        <end position="224"/>
    </location>
</feature>
<dbReference type="InterPro" id="IPR007439">
    <property type="entry name" value="Chemotax_Pase_CheZ"/>
</dbReference>
<dbReference type="Proteomes" id="UP000602004">
    <property type="component" value="Unassembled WGS sequence"/>
</dbReference>
<evidence type="ECO:0000256" key="11">
    <source>
        <dbReference type="SAM" id="MobiDB-lite"/>
    </source>
</evidence>
<gene>
    <name evidence="12" type="primary">cheZ</name>
    <name evidence="12" type="ORF">GCM10011400_10670</name>
</gene>
<accession>A0ABQ1LKZ4</accession>
<evidence type="ECO:0000256" key="3">
    <source>
        <dbReference type="ARBA" id="ARBA00018484"/>
    </source>
</evidence>
<evidence type="ECO:0000256" key="6">
    <source>
        <dbReference type="ARBA" id="ARBA00022779"/>
    </source>
</evidence>
<evidence type="ECO:0000256" key="10">
    <source>
        <dbReference type="PIRNR" id="PIRNR002884"/>
    </source>
</evidence>
<dbReference type="PANTHER" id="PTHR43693:SF1">
    <property type="entry name" value="PROTEIN PHOSPHATASE CHEZ"/>
    <property type="match status" value="1"/>
</dbReference>
<keyword evidence="8 10" id="KW-0904">Protein phosphatase</keyword>
<dbReference type="Pfam" id="PF04344">
    <property type="entry name" value="CheZ"/>
    <property type="match status" value="1"/>
</dbReference>
<protein>
    <recommendedName>
        <fullName evidence="3 10">Protein phosphatase CheZ</fullName>
        <ecNumber evidence="10">3.1.3.-</ecNumber>
    </recommendedName>
    <alternativeName>
        <fullName evidence="9 10">Chemotaxis protein CheZ</fullName>
    </alternativeName>
</protein>
<evidence type="ECO:0000256" key="9">
    <source>
        <dbReference type="ARBA" id="ARBA00029599"/>
    </source>
</evidence>
<evidence type="ECO:0000256" key="4">
    <source>
        <dbReference type="ARBA" id="ARBA00022490"/>
    </source>
</evidence>
<evidence type="ECO:0000256" key="2">
    <source>
        <dbReference type="ARBA" id="ARBA00005908"/>
    </source>
</evidence>
<dbReference type="InterPro" id="IPR050992">
    <property type="entry name" value="CheZ_family_phosphatases"/>
</dbReference>
<keyword evidence="13" id="KW-1185">Reference proteome</keyword>
<evidence type="ECO:0000313" key="13">
    <source>
        <dbReference type="Proteomes" id="UP000602004"/>
    </source>
</evidence>
<evidence type="ECO:0000256" key="7">
    <source>
        <dbReference type="ARBA" id="ARBA00022801"/>
    </source>
</evidence>
<comment type="caution">
    <text evidence="12">The sequence shown here is derived from an EMBL/GenBank/DDBJ whole genome shotgun (WGS) entry which is preliminary data.</text>
</comment>
<organism evidence="12 13">
    <name type="scientific">Paraburkholderia caffeinilytica</name>
    <dbReference type="NCBI Taxonomy" id="1761016"/>
    <lineage>
        <taxon>Bacteria</taxon>
        <taxon>Pseudomonadati</taxon>
        <taxon>Pseudomonadota</taxon>
        <taxon>Betaproteobacteria</taxon>
        <taxon>Burkholderiales</taxon>
        <taxon>Burkholderiaceae</taxon>
        <taxon>Paraburkholderia</taxon>
    </lineage>
</organism>
<comment type="similarity">
    <text evidence="2 10">Belongs to the CheZ family.</text>
</comment>
<keyword evidence="6 10" id="KW-0283">Flagellar rotation</keyword>
<evidence type="ECO:0000313" key="12">
    <source>
        <dbReference type="EMBL" id="GGC26117.1"/>
    </source>
</evidence>
<keyword evidence="7 10" id="KW-0378">Hydrolase</keyword>
<dbReference type="EC" id="3.1.3.-" evidence="10"/>
<keyword evidence="5 10" id="KW-0145">Chemotaxis</keyword>
<dbReference type="EMBL" id="BMHL01000002">
    <property type="protein sequence ID" value="GGC26117.1"/>
    <property type="molecule type" value="Genomic_DNA"/>
</dbReference>
<name>A0ABQ1LKZ4_9BURK</name>
<dbReference type="SUPFAM" id="SSF75708">
    <property type="entry name" value="Chemotaxis phosphatase CheZ"/>
    <property type="match status" value="1"/>
</dbReference>
<proteinExistence type="inferred from homology"/>
<evidence type="ECO:0000256" key="5">
    <source>
        <dbReference type="ARBA" id="ARBA00022500"/>
    </source>
</evidence>
<comment type="subunit">
    <text evidence="10">Homodimer.</text>
</comment>
<dbReference type="RefSeq" id="WP_115783087.1">
    <property type="nucleotide sequence ID" value="NZ_BMHL01000002.1"/>
</dbReference>
<comment type="function">
    <text evidence="10">Plays an important role in bacterial chemotaxis signal transduction pathway by accelerating the dephosphorylation of phosphorylated CheY (CheY-P).</text>
</comment>
<dbReference type="Gene3D" id="1.10.287.500">
    <property type="entry name" value="Helix hairpin bin"/>
    <property type="match status" value="1"/>
</dbReference>
<comment type="subcellular location">
    <subcellularLocation>
        <location evidence="1 10">Cytoplasm</location>
    </subcellularLocation>
</comment>
<dbReference type="PIRSF" id="PIRSF002884">
    <property type="entry name" value="CheZ"/>
    <property type="match status" value="1"/>
</dbReference>
<dbReference type="PANTHER" id="PTHR43693">
    <property type="entry name" value="PROTEIN PHOSPHATASE CHEZ"/>
    <property type="match status" value="1"/>
</dbReference>
<keyword evidence="4 10" id="KW-0963">Cytoplasm</keyword>
<reference evidence="13" key="1">
    <citation type="journal article" date="2019" name="Int. J. Syst. Evol. Microbiol.">
        <title>The Global Catalogue of Microorganisms (GCM) 10K type strain sequencing project: providing services to taxonomists for standard genome sequencing and annotation.</title>
        <authorList>
            <consortium name="The Broad Institute Genomics Platform"/>
            <consortium name="The Broad Institute Genome Sequencing Center for Infectious Disease"/>
            <person name="Wu L."/>
            <person name="Ma J."/>
        </authorList>
    </citation>
    <scope>NUCLEOTIDE SEQUENCE [LARGE SCALE GENOMIC DNA]</scope>
    <source>
        <strain evidence="13">CGMCC 1.15103</strain>
    </source>
</reference>
<evidence type="ECO:0000256" key="8">
    <source>
        <dbReference type="ARBA" id="ARBA00022912"/>
    </source>
</evidence>
<evidence type="ECO:0000256" key="1">
    <source>
        <dbReference type="ARBA" id="ARBA00004496"/>
    </source>
</evidence>